<name>A0ABS4TTW0_9PSEU</name>
<organism evidence="2 3">
    <name type="scientific">Kibdelosporangium banguiense</name>
    <dbReference type="NCBI Taxonomy" id="1365924"/>
    <lineage>
        <taxon>Bacteria</taxon>
        <taxon>Bacillati</taxon>
        <taxon>Actinomycetota</taxon>
        <taxon>Actinomycetes</taxon>
        <taxon>Pseudonocardiales</taxon>
        <taxon>Pseudonocardiaceae</taxon>
        <taxon>Kibdelosporangium</taxon>
    </lineage>
</organism>
<sequence length="74" mass="7919">MPCARMNIMPGPGTRLSTTQATTKPRTALSSMQGIQARTALENRDIIGADRCVIQVWTSSLSTPCTIDVVRNAG</sequence>
<feature type="compositionally biased region" description="Polar residues" evidence="1">
    <location>
        <begin position="15"/>
        <end position="32"/>
    </location>
</feature>
<protein>
    <submittedName>
        <fullName evidence="2">Uncharacterized protein</fullName>
    </submittedName>
</protein>
<gene>
    <name evidence="2" type="ORF">JOF56_008229</name>
</gene>
<accession>A0ABS4TTW0</accession>
<dbReference type="EMBL" id="JAGINW010000001">
    <property type="protein sequence ID" value="MBP2327844.1"/>
    <property type="molecule type" value="Genomic_DNA"/>
</dbReference>
<comment type="caution">
    <text evidence="2">The sequence shown here is derived from an EMBL/GenBank/DDBJ whole genome shotgun (WGS) entry which is preliminary data.</text>
</comment>
<evidence type="ECO:0000313" key="3">
    <source>
        <dbReference type="Proteomes" id="UP001519332"/>
    </source>
</evidence>
<dbReference type="Proteomes" id="UP001519332">
    <property type="component" value="Unassembled WGS sequence"/>
</dbReference>
<feature type="region of interest" description="Disordered" evidence="1">
    <location>
        <begin position="1"/>
        <end position="32"/>
    </location>
</feature>
<evidence type="ECO:0000256" key="1">
    <source>
        <dbReference type="SAM" id="MobiDB-lite"/>
    </source>
</evidence>
<keyword evidence="3" id="KW-1185">Reference proteome</keyword>
<reference evidence="2 3" key="1">
    <citation type="submission" date="2021-03" db="EMBL/GenBank/DDBJ databases">
        <title>Sequencing the genomes of 1000 actinobacteria strains.</title>
        <authorList>
            <person name="Klenk H.-P."/>
        </authorList>
    </citation>
    <scope>NUCLEOTIDE SEQUENCE [LARGE SCALE GENOMIC DNA]</scope>
    <source>
        <strain evidence="2 3">DSM 46670</strain>
    </source>
</reference>
<evidence type="ECO:0000313" key="2">
    <source>
        <dbReference type="EMBL" id="MBP2327844.1"/>
    </source>
</evidence>
<proteinExistence type="predicted"/>